<dbReference type="EMBL" id="VSSQ01081308">
    <property type="protein sequence ID" value="MPN30257.1"/>
    <property type="molecule type" value="Genomic_DNA"/>
</dbReference>
<evidence type="ECO:0000313" key="2">
    <source>
        <dbReference type="EMBL" id="MPN30257.1"/>
    </source>
</evidence>
<proteinExistence type="predicted"/>
<accession>A0A645GU28</accession>
<evidence type="ECO:0000256" key="1">
    <source>
        <dbReference type="SAM" id="MobiDB-lite"/>
    </source>
</evidence>
<protein>
    <submittedName>
        <fullName evidence="2">Uncharacterized protein</fullName>
    </submittedName>
</protein>
<name>A0A645GU28_9ZZZZ</name>
<gene>
    <name evidence="2" type="ORF">SDC9_177720</name>
</gene>
<organism evidence="2">
    <name type="scientific">bioreactor metagenome</name>
    <dbReference type="NCBI Taxonomy" id="1076179"/>
    <lineage>
        <taxon>unclassified sequences</taxon>
        <taxon>metagenomes</taxon>
        <taxon>ecological metagenomes</taxon>
    </lineage>
</organism>
<comment type="caution">
    <text evidence="2">The sequence shown here is derived from an EMBL/GenBank/DDBJ whole genome shotgun (WGS) entry which is preliminary data.</text>
</comment>
<sequence>MLNAQLHKLILRHQQAIQFNINLLLHRTGRKEQVGNNGTDNTHHNFTTAFERKLRRQQRFSLDSNDDDQRRIA</sequence>
<feature type="region of interest" description="Disordered" evidence="1">
    <location>
        <begin position="32"/>
        <end position="51"/>
    </location>
</feature>
<dbReference type="AlphaFoldDB" id="A0A645GU28"/>
<reference evidence="2" key="1">
    <citation type="submission" date="2019-08" db="EMBL/GenBank/DDBJ databases">
        <authorList>
            <person name="Kucharzyk K."/>
            <person name="Murdoch R.W."/>
            <person name="Higgins S."/>
            <person name="Loffler F."/>
        </authorList>
    </citation>
    <scope>NUCLEOTIDE SEQUENCE</scope>
</reference>
<feature type="compositionally biased region" description="Polar residues" evidence="1">
    <location>
        <begin position="34"/>
        <end position="48"/>
    </location>
</feature>